<comment type="catalytic activity">
    <reaction evidence="11">
        <text>D-sedoheptulose 7-phosphate + D-glyceraldehyde 3-phosphate = aldehydo-D-ribose 5-phosphate + D-xylulose 5-phosphate</text>
        <dbReference type="Rhea" id="RHEA:10508"/>
        <dbReference type="ChEBI" id="CHEBI:57483"/>
        <dbReference type="ChEBI" id="CHEBI:57737"/>
        <dbReference type="ChEBI" id="CHEBI:58273"/>
        <dbReference type="ChEBI" id="CHEBI:59776"/>
        <dbReference type="EC" id="2.2.1.1"/>
    </reaction>
</comment>
<dbReference type="FunFam" id="3.40.50.920:FF:000003">
    <property type="entry name" value="Transketolase"/>
    <property type="match status" value="1"/>
</dbReference>
<dbReference type="SUPFAM" id="SSF52518">
    <property type="entry name" value="Thiamin diphosphate-binding fold (THDP-binding)"/>
    <property type="match status" value="2"/>
</dbReference>
<dbReference type="Gene3D" id="3.40.50.970">
    <property type="match status" value="2"/>
</dbReference>
<keyword evidence="14" id="KW-1185">Reference proteome</keyword>
<dbReference type="EMBL" id="ATMH01007992">
    <property type="protein sequence ID" value="EPY22967.1"/>
    <property type="molecule type" value="Genomic_DNA"/>
</dbReference>
<keyword evidence="8" id="KW-0479">Metal-binding</keyword>
<dbReference type="Pfam" id="PF00456">
    <property type="entry name" value="Transketolase_N"/>
    <property type="match status" value="1"/>
</dbReference>
<comment type="cofactor">
    <cofactor evidence="2">
        <name>Mg(2+)</name>
        <dbReference type="ChEBI" id="CHEBI:18420"/>
    </cofactor>
</comment>
<comment type="subunit">
    <text evidence="5">Homodimer.</text>
</comment>
<evidence type="ECO:0000256" key="11">
    <source>
        <dbReference type="ARBA" id="ARBA00049473"/>
    </source>
</evidence>
<sequence>MIRAARFRGYNWNVIEGIDGHNVDAIDAAIKLARSQNDKPTLIICHTIIGKGSPNMAGTHSVHGSPLGKDELAATRDNLNWKHDKFFIPEEVYEAWDAREIGAKLQSTWQSKFSIYSDKYPELSKDLIRRMNGDLPDDFDSFANKLINMTIDKAETLATRKASQLAISELVSELPELLGGSADLTGSNFTDWKDSVSVRSDSKGTNFGRYINYGVREFGMAAIMNGISLHGGYLPFGGTFLTFSDYSRNAIRMAALMRQKVIHIFTHDSIGLGEDGPTHQSIEHAASLRLIPNLSVWRPCDTLETVVAWLYGVRRNSSVGMRVRDGGPTALLLSRQNLPFIDRDRDTVESISKGGYILKENKNAEAVIIATGSEISIALDAQSKLSEEGIMIRVVSMPSTDVFDKQDISWKNKVLPSDLPRIAIEAGVTSGWYKYVGIDGIVLGIDRYGESAPAGCLFKFFGLTVDVVADAVRKILLNKGI</sequence>
<dbReference type="InterPro" id="IPR005475">
    <property type="entry name" value="Transketolase-like_Pyr-bd"/>
</dbReference>
<dbReference type="Gene3D" id="3.40.50.920">
    <property type="match status" value="1"/>
</dbReference>
<dbReference type="PANTHER" id="PTHR43522">
    <property type="entry name" value="TRANSKETOLASE"/>
    <property type="match status" value="1"/>
</dbReference>
<comment type="cofactor">
    <cofactor evidence="1">
        <name>Co(2+)</name>
        <dbReference type="ChEBI" id="CHEBI:48828"/>
    </cofactor>
</comment>
<dbReference type="InterPro" id="IPR009014">
    <property type="entry name" value="Transketo_C/PFOR_II"/>
</dbReference>
<dbReference type="InterPro" id="IPR029061">
    <property type="entry name" value="THDP-binding"/>
</dbReference>
<evidence type="ECO:0000256" key="10">
    <source>
        <dbReference type="ARBA" id="ARBA00023052"/>
    </source>
</evidence>
<evidence type="ECO:0000256" key="1">
    <source>
        <dbReference type="ARBA" id="ARBA00001941"/>
    </source>
</evidence>
<evidence type="ECO:0000313" key="13">
    <source>
        <dbReference type="EMBL" id="EPY22967.1"/>
    </source>
</evidence>
<dbReference type="InterPro" id="IPR033247">
    <property type="entry name" value="Transketolase_fam"/>
</dbReference>
<evidence type="ECO:0000256" key="8">
    <source>
        <dbReference type="ARBA" id="ARBA00022723"/>
    </source>
</evidence>
<dbReference type="GO" id="GO:0006098">
    <property type="term" value="P:pentose-phosphate shunt"/>
    <property type="evidence" value="ECO:0007669"/>
    <property type="project" value="TreeGrafter"/>
</dbReference>
<keyword evidence="10" id="KW-0786">Thiamine pyrophosphate</keyword>
<keyword evidence="9" id="KW-0460">Magnesium</keyword>
<dbReference type="GO" id="GO:0046872">
    <property type="term" value="F:metal ion binding"/>
    <property type="evidence" value="ECO:0007669"/>
    <property type="project" value="UniProtKB-KW"/>
</dbReference>
<comment type="similarity">
    <text evidence="4">Belongs to the transketolase family.</text>
</comment>
<organism evidence="13 14">
    <name type="scientific">Strigomonas culicis</name>
    <dbReference type="NCBI Taxonomy" id="28005"/>
    <lineage>
        <taxon>Eukaryota</taxon>
        <taxon>Discoba</taxon>
        <taxon>Euglenozoa</taxon>
        <taxon>Kinetoplastea</taxon>
        <taxon>Metakinetoplastina</taxon>
        <taxon>Trypanosomatida</taxon>
        <taxon>Trypanosomatidae</taxon>
        <taxon>Strigomonadinae</taxon>
        <taxon>Strigomonas</taxon>
    </lineage>
</organism>
<evidence type="ECO:0000256" key="3">
    <source>
        <dbReference type="ARBA" id="ARBA00001964"/>
    </source>
</evidence>
<protein>
    <recommendedName>
        <fullName evidence="6">transketolase</fullName>
        <ecNumber evidence="6">2.2.1.1</ecNumber>
    </recommendedName>
</protein>
<evidence type="ECO:0000259" key="12">
    <source>
        <dbReference type="SMART" id="SM00861"/>
    </source>
</evidence>
<name>S9TWU5_9TRYP</name>
<dbReference type="PANTHER" id="PTHR43522:SF2">
    <property type="entry name" value="TRANSKETOLASE 1-RELATED"/>
    <property type="match status" value="1"/>
</dbReference>
<dbReference type="FunFam" id="3.40.50.970:FF:000003">
    <property type="entry name" value="Transketolase"/>
    <property type="match status" value="1"/>
</dbReference>
<dbReference type="SMART" id="SM00861">
    <property type="entry name" value="Transket_pyr"/>
    <property type="match status" value="1"/>
</dbReference>
<evidence type="ECO:0000256" key="4">
    <source>
        <dbReference type="ARBA" id="ARBA00007131"/>
    </source>
</evidence>
<dbReference type="CDD" id="cd07033">
    <property type="entry name" value="TPP_PYR_DXS_TK_like"/>
    <property type="match status" value="1"/>
</dbReference>
<dbReference type="Pfam" id="PF02779">
    <property type="entry name" value="Transket_pyr"/>
    <property type="match status" value="1"/>
</dbReference>
<proteinExistence type="inferred from homology"/>
<gene>
    <name evidence="13" type="ORF">STCU_07992</name>
</gene>
<dbReference type="Pfam" id="PF22613">
    <property type="entry name" value="Transketolase_C_1"/>
    <property type="match status" value="1"/>
</dbReference>
<dbReference type="GO" id="GO:0005829">
    <property type="term" value="C:cytosol"/>
    <property type="evidence" value="ECO:0007669"/>
    <property type="project" value="TreeGrafter"/>
</dbReference>
<evidence type="ECO:0000256" key="2">
    <source>
        <dbReference type="ARBA" id="ARBA00001946"/>
    </source>
</evidence>
<keyword evidence="7" id="KW-0808">Transferase</keyword>
<dbReference type="AlphaFoldDB" id="S9TWU5"/>
<dbReference type="SUPFAM" id="SSF52922">
    <property type="entry name" value="TK C-terminal domain-like"/>
    <property type="match status" value="1"/>
</dbReference>
<dbReference type="GO" id="GO:0004802">
    <property type="term" value="F:transketolase activity"/>
    <property type="evidence" value="ECO:0007669"/>
    <property type="project" value="UniProtKB-EC"/>
</dbReference>
<evidence type="ECO:0000313" key="14">
    <source>
        <dbReference type="Proteomes" id="UP000015354"/>
    </source>
</evidence>
<dbReference type="OrthoDB" id="10267175at2759"/>
<accession>S9TWU5</accession>
<dbReference type="EC" id="2.2.1.1" evidence="6"/>
<evidence type="ECO:0000256" key="6">
    <source>
        <dbReference type="ARBA" id="ARBA00013152"/>
    </source>
</evidence>
<evidence type="ECO:0000256" key="5">
    <source>
        <dbReference type="ARBA" id="ARBA00011738"/>
    </source>
</evidence>
<dbReference type="InterPro" id="IPR055152">
    <property type="entry name" value="Transketolase-like_C_2"/>
</dbReference>
<evidence type="ECO:0000256" key="7">
    <source>
        <dbReference type="ARBA" id="ARBA00022679"/>
    </source>
</evidence>
<dbReference type="Proteomes" id="UP000015354">
    <property type="component" value="Unassembled WGS sequence"/>
</dbReference>
<comment type="caution">
    <text evidence="13">The sequence shown here is derived from an EMBL/GenBank/DDBJ whole genome shotgun (WGS) entry which is preliminary data.</text>
</comment>
<comment type="cofactor">
    <cofactor evidence="3">
        <name>thiamine diphosphate</name>
        <dbReference type="ChEBI" id="CHEBI:58937"/>
    </cofactor>
</comment>
<reference evidence="13 14" key="1">
    <citation type="journal article" date="2013" name="PLoS ONE">
        <title>Predicting the Proteins of Angomonas deanei, Strigomonas culicis and Their Respective Endosymbionts Reveals New Aspects of the Trypanosomatidae Family.</title>
        <authorList>
            <person name="Motta M.C."/>
            <person name="Martins A.C."/>
            <person name="de Souza S.S."/>
            <person name="Catta-Preta C.M."/>
            <person name="Silva R."/>
            <person name="Klein C.C."/>
            <person name="de Almeida L.G."/>
            <person name="de Lima Cunha O."/>
            <person name="Ciapina L.P."/>
            <person name="Brocchi M."/>
            <person name="Colabardini A.C."/>
            <person name="de Araujo Lima B."/>
            <person name="Machado C.R."/>
            <person name="de Almeida Soares C.M."/>
            <person name="Probst C.M."/>
            <person name="de Menezes C.B."/>
            <person name="Thompson C.E."/>
            <person name="Bartholomeu D.C."/>
            <person name="Gradia D.F."/>
            <person name="Pavoni D.P."/>
            <person name="Grisard E.C."/>
            <person name="Fantinatti-Garboggini F."/>
            <person name="Marchini F.K."/>
            <person name="Rodrigues-Luiz G.F."/>
            <person name="Wagner G."/>
            <person name="Goldman G.H."/>
            <person name="Fietto J.L."/>
            <person name="Elias M.C."/>
            <person name="Goldman M.H."/>
            <person name="Sagot M.F."/>
            <person name="Pereira M."/>
            <person name="Stoco P.H."/>
            <person name="de Mendonca-Neto R.P."/>
            <person name="Teixeira S.M."/>
            <person name="Maciel T.E."/>
            <person name="de Oliveira Mendes T.A."/>
            <person name="Urmenyi T.P."/>
            <person name="de Souza W."/>
            <person name="Schenkman S."/>
            <person name="de Vasconcelos A.T."/>
        </authorList>
    </citation>
    <scope>NUCLEOTIDE SEQUENCE [LARGE SCALE GENOMIC DNA]</scope>
</reference>
<dbReference type="InterPro" id="IPR005474">
    <property type="entry name" value="Transketolase_N"/>
</dbReference>
<evidence type="ECO:0000256" key="9">
    <source>
        <dbReference type="ARBA" id="ARBA00022842"/>
    </source>
</evidence>
<feature type="domain" description="Transketolase-like pyrimidine-binding" evidence="12">
    <location>
        <begin position="157"/>
        <end position="340"/>
    </location>
</feature>